<dbReference type="PANTHER" id="PTHR16222">
    <property type="entry name" value="ADP-RIBOSYLGLYCOHYDROLASE"/>
    <property type="match status" value="1"/>
</dbReference>
<dbReference type="InterPro" id="IPR036705">
    <property type="entry name" value="Ribosyl_crysJ1_sf"/>
</dbReference>
<keyword evidence="2" id="KW-0326">Glycosidase</keyword>
<feature type="binding site" evidence="1">
    <location>
        <position position="260"/>
    </location>
    <ligand>
        <name>Mg(2+)</name>
        <dbReference type="ChEBI" id="CHEBI:18420"/>
        <label>1</label>
    </ligand>
</feature>
<evidence type="ECO:0000256" key="1">
    <source>
        <dbReference type="PIRSR" id="PIRSR605502-1"/>
    </source>
</evidence>
<dbReference type="RefSeq" id="WP_125017059.1">
    <property type="nucleotide sequence ID" value="NZ_QWEZ01000002.1"/>
</dbReference>
<organism evidence="2 3">
    <name type="scientific">Aestuariirhabdus litorea</name>
    <dbReference type="NCBI Taxonomy" id="2528527"/>
    <lineage>
        <taxon>Bacteria</taxon>
        <taxon>Pseudomonadati</taxon>
        <taxon>Pseudomonadota</taxon>
        <taxon>Gammaproteobacteria</taxon>
        <taxon>Oceanospirillales</taxon>
        <taxon>Aestuariirhabdaceae</taxon>
        <taxon>Aestuariirhabdus</taxon>
    </lineage>
</organism>
<feature type="binding site" evidence="1">
    <location>
        <position position="261"/>
    </location>
    <ligand>
        <name>Mg(2+)</name>
        <dbReference type="ChEBI" id="CHEBI:18420"/>
        <label>1</label>
    </ligand>
</feature>
<dbReference type="InterPro" id="IPR005502">
    <property type="entry name" value="Ribosyl_crysJ1"/>
</dbReference>
<dbReference type="InterPro" id="IPR050792">
    <property type="entry name" value="ADP-ribosylglycohydrolase"/>
</dbReference>
<dbReference type="AlphaFoldDB" id="A0A3P3VKJ2"/>
<feature type="binding site" evidence="1">
    <location>
        <position position="71"/>
    </location>
    <ligand>
        <name>Mg(2+)</name>
        <dbReference type="ChEBI" id="CHEBI:18420"/>
        <label>1</label>
    </ligand>
</feature>
<comment type="caution">
    <text evidence="2">The sequence shown here is derived from an EMBL/GenBank/DDBJ whole genome shotgun (WGS) entry which is preliminary data.</text>
</comment>
<feature type="binding site" evidence="1">
    <location>
        <position position="258"/>
    </location>
    <ligand>
        <name>Mg(2+)</name>
        <dbReference type="ChEBI" id="CHEBI:18420"/>
        <label>1</label>
    </ligand>
</feature>
<proteinExistence type="predicted"/>
<dbReference type="EC" id="3.2.2.24" evidence="2"/>
<protein>
    <submittedName>
        <fullName evidence="2">ADP-ribosyl-[dinitrogen reductase] hydrolase</fullName>
        <ecNumber evidence="2">3.2.2.24</ecNumber>
    </submittedName>
</protein>
<dbReference type="PANTHER" id="PTHR16222:SF12">
    <property type="entry name" value="ADP-RIBOSYLGLYCOHYDROLASE-RELATED"/>
    <property type="match status" value="1"/>
</dbReference>
<comment type="cofactor">
    <cofactor evidence="1">
        <name>Mg(2+)</name>
        <dbReference type="ChEBI" id="CHEBI:18420"/>
    </cofactor>
    <text evidence="1">Binds 2 magnesium ions per subunit.</text>
</comment>
<evidence type="ECO:0000313" key="2">
    <source>
        <dbReference type="EMBL" id="RRJ82894.1"/>
    </source>
</evidence>
<reference evidence="2 3" key="1">
    <citation type="submission" date="2018-08" db="EMBL/GenBank/DDBJ databases">
        <authorList>
            <person name="Khan S.A."/>
        </authorList>
    </citation>
    <scope>NUCLEOTIDE SEQUENCE [LARGE SCALE GENOMIC DNA]</scope>
    <source>
        <strain evidence="2 3">GTF-13</strain>
    </source>
</reference>
<reference evidence="2 3" key="2">
    <citation type="submission" date="2018-12" db="EMBL/GenBank/DDBJ databases">
        <title>Simiduia agarivorans gen. nov., sp. nov., a marine, agarolytic bacterium isolated from shallow coastal water from Keelung, Taiwan.</title>
        <authorList>
            <person name="Shieh W.Y."/>
        </authorList>
    </citation>
    <scope>NUCLEOTIDE SEQUENCE [LARGE SCALE GENOMIC DNA]</scope>
    <source>
        <strain evidence="2 3">GTF-13</strain>
    </source>
</reference>
<dbReference type="Proteomes" id="UP000280792">
    <property type="component" value="Unassembled WGS sequence"/>
</dbReference>
<evidence type="ECO:0000313" key="3">
    <source>
        <dbReference type="Proteomes" id="UP000280792"/>
    </source>
</evidence>
<dbReference type="NCBIfam" id="TIGR02662">
    <property type="entry name" value="dinitro_DRAG"/>
    <property type="match status" value="1"/>
</dbReference>
<keyword evidence="3" id="KW-1185">Reference proteome</keyword>
<dbReference type="Pfam" id="PF03747">
    <property type="entry name" value="ADP_ribosyl_GH"/>
    <property type="match status" value="1"/>
</dbReference>
<accession>A0A3P3VKJ2</accession>
<gene>
    <name evidence="2" type="primary">draG</name>
    <name evidence="2" type="ORF">D0544_13675</name>
</gene>
<keyword evidence="2" id="KW-0378">Hydrolase</keyword>
<feature type="binding site" evidence="1">
    <location>
        <position position="73"/>
    </location>
    <ligand>
        <name>Mg(2+)</name>
        <dbReference type="ChEBI" id="CHEBI:18420"/>
        <label>1</label>
    </ligand>
</feature>
<sequence>MTASGPNSGLSAPLSPSLAERVRGSYLGLAVGDALGATVEFMTPREIAHEHGVHRSIVGGGWLRLKPGQVTDDTTMALALGEALLQARAIDPGAIAEAFSAWMRAKPVDIGHTVRAGIARYRRTGDTCMPVEEMSAGNGACMRCLPLAIATLGLDEPRLRQASRLQAHITHNNALADAGTEAVMLMLQGLWRGETLLLQLKQQVQPLAQAYPAYGFRRRPCLNPTGFMGHTLRVVFEGLFDSENFEQCLVTVVNRGGDADTTGAIAGMLAGAAYGERDIPPRWLQALDPTIRQQCISQANRLLALAPFELAASP</sequence>
<dbReference type="GO" id="GO:0046872">
    <property type="term" value="F:metal ion binding"/>
    <property type="evidence" value="ECO:0007669"/>
    <property type="project" value="UniProtKB-KW"/>
</dbReference>
<dbReference type="InterPro" id="IPR013479">
    <property type="entry name" value="ADP-ribosyl_diN_reduct_hydro"/>
</dbReference>
<dbReference type="Gene3D" id="1.10.4080.10">
    <property type="entry name" value="ADP-ribosylation/Crystallin J1"/>
    <property type="match status" value="1"/>
</dbReference>
<dbReference type="EMBL" id="QWEZ01000002">
    <property type="protein sequence ID" value="RRJ82894.1"/>
    <property type="molecule type" value="Genomic_DNA"/>
</dbReference>
<dbReference type="GO" id="GO:0047407">
    <property type="term" value="F:ADP-ribosyl-[dinitrogen reductase] hydrolase activity"/>
    <property type="evidence" value="ECO:0007669"/>
    <property type="project" value="UniProtKB-EC"/>
</dbReference>
<keyword evidence="1" id="KW-0460">Magnesium</keyword>
<feature type="binding site" evidence="1">
    <location>
        <position position="72"/>
    </location>
    <ligand>
        <name>Mg(2+)</name>
        <dbReference type="ChEBI" id="CHEBI:18420"/>
        <label>1</label>
    </ligand>
</feature>
<name>A0A3P3VKJ2_9GAMM</name>
<keyword evidence="1" id="KW-0479">Metal-binding</keyword>
<dbReference type="SUPFAM" id="SSF101478">
    <property type="entry name" value="ADP-ribosylglycohydrolase"/>
    <property type="match status" value="1"/>
</dbReference>